<dbReference type="SUPFAM" id="SSF47203">
    <property type="entry name" value="Acyl-CoA dehydrogenase C-terminal domain-like"/>
    <property type="match status" value="1"/>
</dbReference>
<dbReference type="Pfam" id="PF00441">
    <property type="entry name" value="Acyl-CoA_dh_1"/>
    <property type="match status" value="1"/>
</dbReference>
<proteinExistence type="inferred from homology"/>
<dbReference type="InterPro" id="IPR009075">
    <property type="entry name" value="AcylCo_DH/oxidase_C"/>
</dbReference>
<dbReference type="InterPro" id="IPR045008">
    <property type="entry name" value="ACX4-like"/>
</dbReference>
<accession>A0A4P8IY08</accession>
<dbReference type="KEGG" id="tvl:FAZ95_27400"/>
<dbReference type="InterPro" id="IPR036250">
    <property type="entry name" value="AcylCo_DH-like_C"/>
</dbReference>
<evidence type="ECO:0000256" key="2">
    <source>
        <dbReference type="ARBA" id="ARBA00009347"/>
    </source>
</evidence>
<dbReference type="Pfam" id="PF02770">
    <property type="entry name" value="Acyl-CoA_dh_M"/>
    <property type="match status" value="1"/>
</dbReference>
<sequence length="406" mass="44345">MPTTDTASKSAAKQLPAPNSDFYHFVDTLNADERAIFQRVRTLMESKVAPIINKYWVEDAFPFELLPAFMELNLGGLGIQGYGCPGGSQLLVGLIGIEMARIDASIATFFGVHSFLAMGSIARAGSEEQKQKWLPPMARMEKIGCFGLTEPLVGSGAAGGLTTTAKREGDTWVLNGQKRWIGNAPWCDISIIWARDVDDNQVKGFIIENKTTPGFSVEKMENKIALKVVQNGQITMKDCQVPEANRLASGAQSFRDTAGVLRGTRYYVGWESTGCQMGAYEHALKYAQERLQFGKPIASFQLIQDLLAKMLANITACQCMVVRTAQLADEGKLTDQQAALSKAFTTSKARETVSWAREVLGGNGILADHNVGRFFADAEALYSYEGTYQMQNLIVGKAITGFSAFI</sequence>
<keyword evidence="3" id="KW-0285">Flavoprotein</keyword>
<feature type="domain" description="Acyl-CoA dehydrogenase/oxidase N-terminal" evidence="7">
    <location>
        <begin position="31"/>
        <end position="141"/>
    </location>
</feature>
<keyword evidence="4" id="KW-0274">FAD</keyword>
<dbReference type="InterPro" id="IPR046373">
    <property type="entry name" value="Acyl-CoA_Oxase/DH_mid-dom_sf"/>
</dbReference>
<dbReference type="GO" id="GO:0003995">
    <property type="term" value="F:acyl-CoA dehydrogenase activity"/>
    <property type="evidence" value="ECO:0007669"/>
    <property type="project" value="InterPro"/>
</dbReference>
<gene>
    <name evidence="8" type="ORF">FAZ95_27400</name>
</gene>
<name>A0A4P8IY08_9BURK</name>
<evidence type="ECO:0000259" key="7">
    <source>
        <dbReference type="Pfam" id="PF02771"/>
    </source>
</evidence>
<dbReference type="SUPFAM" id="SSF56645">
    <property type="entry name" value="Acyl-CoA dehydrogenase NM domain-like"/>
    <property type="match status" value="1"/>
</dbReference>
<dbReference type="Gene3D" id="2.40.110.10">
    <property type="entry name" value="Butyryl-CoA Dehydrogenase, subunit A, domain 2"/>
    <property type="match status" value="1"/>
</dbReference>
<evidence type="ECO:0000256" key="4">
    <source>
        <dbReference type="ARBA" id="ARBA00022827"/>
    </source>
</evidence>
<evidence type="ECO:0000259" key="5">
    <source>
        <dbReference type="Pfam" id="PF00441"/>
    </source>
</evidence>
<dbReference type="Proteomes" id="UP000298656">
    <property type="component" value="Chromosome 2"/>
</dbReference>
<evidence type="ECO:0000313" key="8">
    <source>
        <dbReference type="EMBL" id="QCP52845.1"/>
    </source>
</evidence>
<comment type="cofactor">
    <cofactor evidence="1">
        <name>FAD</name>
        <dbReference type="ChEBI" id="CHEBI:57692"/>
    </cofactor>
</comment>
<dbReference type="InterPro" id="IPR006091">
    <property type="entry name" value="Acyl-CoA_Oxase/DH_mid-dom"/>
</dbReference>
<dbReference type="InterPro" id="IPR013786">
    <property type="entry name" value="AcylCoA_DH/ox_N"/>
</dbReference>
<reference evidence="8 9" key="1">
    <citation type="submission" date="2019-05" db="EMBL/GenBank/DDBJ databases">
        <title>Burkholderia sp. DHOD12, isolated from subtropical forest soil.</title>
        <authorList>
            <person name="Gao Z.-H."/>
            <person name="Qiu L.-H."/>
        </authorList>
    </citation>
    <scope>NUCLEOTIDE SEQUENCE [LARGE SCALE GENOMIC DNA]</scope>
    <source>
        <strain evidence="8 9">DHOD12</strain>
    </source>
</reference>
<dbReference type="RefSeq" id="WP_137335616.1">
    <property type="nucleotide sequence ID" value="NZ_CP040078.1"/>
</dbReference>
<evidence type="ECO:0000259" key="6">
    <source>
        <dbReference type="Pfam" id="PF02770"/>
    </source>
</evidence>
<evidence type="ECO:0000256" key="3">
    <source>
        <dbReference type="ARBA" id="ARBA00022630"/>
    </source>
</evidence>
<organism evidence="8 9">
    <name type="scientific">Trinickia violacea</name>
    <dbReference type="NCBI Taxonomy" id="2571746"/>
    <lineage>
        <taxon>Bacteria</taxon>
        <taxon>Pseudomonadati</taxon>
        <taxon>Pseudomonadota</taxon>
        <taxon>Betaproteobacteria</taxon>
        <taxon>Burkholderiales</taxon>
        <taxon>Burkholderiaceae</taxon>
        <taxon>Trinickia</taxon>
    </lineage>
</organism>
<dbReference type="PANTHER" id="PTHR43188">
    <property type="entry name" value="ACYL-COENZYME A OXIDASE"/>
    <property type="match status" value="1"/>
</dbReference>
<evidence type="ECO:0000313" key="9">
    <source>
        <dbReference type="Proteomes" id="UP000298656"/>
    </source>
</evidence>
<dbReference type="InterPro" id="IPR009100">
    <property type="entry name" value="AcylCoA_DH/oxidase_NM_dom_sf"/>
</dbReference>
<dbReference type="EMBL" id="CP040078">
    <property type="protein sequence ID" value="QCP52845.1"/>
    <property type="molecule type" value="Genomic_DNA"/>
</dbReference>
<dbReference type="PROSITE" id="PS00073">
    <property type="entry name" value="ACYL_COA_DH_2"/>
    <property type="match status" value="1"/>
</dbReference>
<feature type="domain" description="Acyl-CoA oxidase/dehydrogenase middle" evidence="6">
    <location>
        <begin position="145"/>
        <end position="239"/>
    </location>
</feature>
<keyword evidence="9" id="KW-1185">Reference proteome</keyword>
<dbReference type="InterPro" id="IPR037069">
    <property type="entry name" value="AcylCoA_DH/ox_N_sf"/>
</dbReference>
<dbReference type="PANTHER" id="PTHR43188:SF1">
    <property type="entry name" value="ACYL-COA DEHYDROGENASE"/>
    <property type="match status" value="1"/>
</dbReference>
<dbReference type="Gene3D" id="1.20.140.10">
    <property type="entry name" value="Butyryl-CoA Dehydrogenase, subunit A, domain 3"/>
    <property type="match status" value="1"/>
</dbReference>
<dbReference type="OrthoDB" id="6138585at2"/>
<evidence type="ECO:0000256" key="1">
    <source>
        <dbReference type="ARBA" id="ARBA00001974"/>
    </source>
</evidence>
<dbReference type="Gene3D" id="1.10.540.10">
    <property type="entry name" value="Acyl-CoA dehydrogenase/oxidase, N-terminal domain"/>
    <property type="match status" value="1"/>
</dbReference>
<feature type="domain" description="Acyl-CoA dehydrogenase/oxidase C-terminal" evidence="5">
    <location>
        <begin position="260"/>
        <end position="399"/>
    </location>
</feature>
<dbReference type="GO" id="GO:0050660">
    <property type="term" value="F:flavin adenine dinucleotide binding"/>
    <property type="evidence" value="ECO:0007669"/>
    <property type="project" value="InterPro"/>
</dbReference>
<dbReference type="GO" id="GO:0006635">
    <property type="term" value="P:fatty acid beta-oxidation"/>
    <property type="evidence" value="ECO:0007669"/>
    <property type="project" value="InterPro"/>
</dbReference>
<protein>
    <submittedName>
        <fullName evidence="8">Acyl-CoA dehydrogenase</fullName>
    </submittedName>
</protein>
<dbReference type="InterPro" id="IPR006089">
    <property type="entry name" value="Acyl-CoA_DH_CS"/>
</dbReference>
<dbReference type="AlphaFoldDB" id="A0A4P8IY08"/>
<dbReference type="Pfam" id="PF02771">
    <property type="entry name" value="Acyl-CoA_dh_N"/>
    <property type="match status" value="1"/>
</dbReference>
<comment type="similarity">
    <text evidence="2">Belongs to the acyl-CoA dehydrogenase family.</text>
</comment>